<evidence type="ECO:0000313" key="1">
    <source>
        <dbReference type="EMBL" id="GAI88539.1"/>
    </source>
</evidence>
<accession>X1U8B7</accession>
<sequence>MKLKTRVFELCNGKHRNLVELAQAMEISQDLIYRVRKGERGIHERFIIGATKAFPGYKLDDLFYVSED</sequence>
<organism evidence="1">
    <name type="scientific">marine sediment metagenome</name>
    <dbReference type="NCBI Taxonomy" id="412755"/>
    <lineage>
        <taxon>unclassified sequences</taxon>
        <taxon>metagenomes</taxon>
        <taxon>ecological metagenomes</taxon>
    </lineage>
</organism>
<dbReference type="EMBL" id="BARW01021402">
    <property type="protein sequence ID" value="GAI88539.1"/>
    <property type="molecule type" value="Genomic_DNA"/>
</dbReference>
<reference evidence="1" key="1">
    <citation type="journal article" date="2014" name="Front. Microbiol.">
        <title>High frequency of phylogenetically diverse reductive dehalogenase-homologous genes in deep subseafloor sedimentary metagenomes.</title>
        <authorList>
            <person name="Kawai M."/>
            <person name="Futagami T."/>
            <person name="Toyoda A."/>
            <person name="Takaki Y."/>
            <person name="Nishi S."/>
            <person name="Hori S."/>
            <person name="Arai W."/>
            <person name="Tsubouchi T."/>
            <person name="Morono Y."/>
            <person name="Uchiyama I."/>
            <person name="Ito T."/>
            <person name="Fujiyama A."/>
            <person name="Inagaki F."/>
            <person name="Takami H."/>
        </authorList>
    </citation>
    <scope>NUCLEOTIDE SEQUENCE</scope>
    <source>
        <strain evidence="1">Expedition CK06-06</strain>
    </source>
</reference>
<proteinExistence type="predicted"/>
<comment type="caution">
    <text evidence="1">The sequence shown here is derived from an EMBL/GenBank/DDBJ whole genome shotgun (WGS) entry which is preliminary data.</text>
</comment>
<gene>
    <name evidence="1" type="ORF">S12H4_35952</name>
</gene>
<evidence type="ECO:0008006" key="2">
    <source>
        <dbReference type="Google" id="ProtNLM"/>
    </source>
</evidence>
<dbReference type="AlphaFoldDB" id="X1U8B7"/>
<name>X1U8B7_9ZZZZ</name>
<protein>
    <recommendedName>
        <fullName evidence="2">HTH cro/C1-type domain-containing protein</fullName>
    </recommendedName>
</protein>